<proteinExistence type="predicted"/>
<evidence type="ECO:0000313" key="2">
    <source>
        <dbReference type="Proteomes" id="UP000485085"/>
    </source>
</evidence>
<dbReference type="AlphaFoldDB" id="A0A9Q4RPS6"/>
<reference evidence="1 2" key="1">
    <citation type="submission" date="2019-11" db="EMBL/GenBank/DDBJ databases">
        <title>Emergence of a novel subclone of carbapenem-resistant Klebsiella pneumoniae ST11 with enhanced virulence and transmissibility: a molecular epidemiological, clinical, genomic study.</title>
        <authorList>
            <person name="Zhou K."/>
        </authorList>
    </citation>
    <scope>NUCLEOTIDE SEQUENCE [LARGE SCALE GENOMIC DNA]</scope>
    <source>
        <strain evidence="1 2">KP_38044</strain>
    </source>
</reference>
<organism evidence="1 2">
    <name type="scientific">Klebsiella pneumoniae</name>
    <dbReference type="NCBI Taxonomy" id="573"/>
    <lineage>
        <taxon>Bacteria</taxon>
        <taxon>Pseudomonadati</taxon>
        <taxon>Pseudomonadota</taxon>
        <taxon>Gammaproteobacteria</taxon>
        <taxon>Enterobacterales</taxon>
        <taxon>Enterobacteriaceae</taxon>
        <taxon>Klebsiella/Raoultella group</taxon>
        <taxon>Klebsiella</taxon>
        <taxon>Klebsiella pneumoniae complex</taxon>
    </lineage>
</organism>
<sequence length="63" mass="7582">RPLNKTKGCLIANFATVPIIFPYGWEKKQLTREMRRMFPRKTGRRVLIMLDELHHFSDLREKP</sequence>
<name>A0A9Q4RPS6_KLEPN</name>
<protein>
    <submittedName>
        <fullName evidence="1">Uncharacterized protein</fullName>
    </submittedName>
</protein>
<feature type="non-terminal residue" evidence="1">
    <location>
        <position position="1"/>
    </location>
</feature>
<accession>A0A9Q4RPS6</accession>
<gene>
    <name evidence="1" type="ORF">GNF00_18385</name>
</gene>
<dbReference type="EMBL" id="WNPO01000034">
    <property type="protein sequence ID" value="MUA41823.1"/>
    <property type="molecule type" value="Genomic_DNA"/>
</dbReference>
<dbReference type="Proteomes" id="UP000485085">
    <property type="component" value="Unassembled WGS sequence"/>
</dbReference>
<evidence type="ECO:0000313" key="1">
    <source>
        <dbReference type="EMBL" id="MUA41823.1"/>
    </source>
</evidence>
<comment type="caution">
    <text evidence="1">The sequence shown here is derived from an EMBL/GenBank/DDBJ whole genome shotgun (WGS) entry which is preliminary data.</text>
</comment>